<name>A0AAV2WI90_MYCNE</name>
<organism evidence="4 5">
    <name type="scientific">Mycolicibacterium neoaurum</name>
    <name type="common">Mycobacterium neoaurum</name>
    <dbReference type="NCBI Taxonomy" id="1795"/>
    <lineage>
        <taxon>Bacteria</taxon>
        <taxon>Bacillati</taxon>
        <taxon>Actinomycetota</taxon>
        <taxon>Actinomycetes</taxon>
        <taxon>Mycobacteriales</taxon>
        <taxon>Mycobacteriaceae</taxon>
        <taxon>Mycolicibacterium</taxon>
    </lineage>
</organism>
<reference evidence="4" key="2">
    <citation type="submission" date="2015-09" db="EMBL/GenBank/DDBJ databases">
        <title>Draft genome sequence of Mycobacterium neoaurum DSM 44074.</title>
        <authorList>
            <person name="Croce O."/>
            <person name="Robert C."/>
            <person name="Raoult D."/>
            <person name="Drancourt M."/>
        </authorList>
    </citation>
    <scope>NUCLEOTIDE SEQUENCE</scope>
    <source>
        <strain evidence="4">DSM 44074</strain>
    </source>
</reference>
<dbReference type="InterPro" id="IPR050832">
    <property type="entry name" value="Bact_Acetyltransf"/>
</dbReference>
<dbReference type="Gene3D" id="3.40.630.30">
    <property type="match status" value="1"/>
</dbReference>
<dbReference type="InterPro" id="IPR016181">
    <property type="entry name" value="Acyl_CoA_acyltransferase"/>
</dbReference>
<reference evidence="4" key="1">
    <citation type="submission" date="2014-05" db="EMBL/GenBank/DDBJ databases">
        <authorList>
            <person name="Urmite Genomes"/>
        </authorList>
    </citation>
    <scope>NUCLEOTIDE SEQUENCE</scope>
    <source>
        <strain evidence="4">DSM 44074</strain>
    </source>
</reference>
<dbReference type="EMBL" id="LK021338">
    <property type="protein sequence ID" value="CDQ43956.1"/>
    <property type="molecule type" value="Genomic_DNA"/>
</dbReference>
<dbReference type="PROSITE" id="PS51186">
    <property type="entry name" value="GNAT"/>
    <property type="match status" value="1"/>
</dbReference>
<evidence type="ECO:0000256" key="1">
    <source>
        <dbReference type="ARBA" id="ARBA00022679"/>
    </source>
</evidence>
<dbReference type="CDD" id="cd04301">
    <property type="entry name" value="NAT_SF"/>
    <property type="match status" value="1"/>
</dbReference>
<accession>A0AAV2WI90</accession>
<evidence type="ECO:0000259" key="3">
    <source>
        <dbReference type="PROSITE" id="PS51186"/>
    </source>
</evidence>
<dbReference type="InterPro" id="IPR000182">
    <property type="entry name" value="GNAT_dom"/>
</dbReference>
<feature type="domain" description="N-acetyltransferase" evidence="3">
    <location>
        <begin position="11"/>
        <end position="185"/>
    </location>
</feature>
<keyword evidence="1" id="KW-0808">Transferase</keyword>
<dbReference type="AlphaFoldDB" id="A0AAV2WI90"/>
<evidence type="ECO:0000313" key="5">
    <source>
        <dbReference type="Proteomes" id="UP000028864"/>
    </source>
</evidence>
<sequence>MEHLAARLSPAVIRAATAADVDELAAVAAATFPLACPPESDPADVAAFVATHLSPQAFRDYLRDPDRIVLIACEEQRILGYTMLIRGEPDDPDVQSAVPLRPTVELSKMYTAPEAHGRGVAAALMSHALGHCTDLGAACVWLGVNQDNARAQRFYTKSGFEIAGTKTFQLGNNVENDYVMVRGLSPTAPRP</sequence>
<dbReference type="PANTHER" id="PTHR43877:SF2">
    <property type="entry name" value="AMINOALKYLPHOSPHONATE N-ACETYLTRANSFERASE-RELATED"/>
    <property type="match status" value="1"/>
</dbReference>
<dbReference type="Pfam" id="PF00583">
    <property type="entry name" value="Acetyltransf_1"/>
    <property type="match status" value="1"/>
</dbReference>
<evidence type="ECO:0000313" key="4">
    <source>
        <dbReference type="EMBL" id="CDQ43956.1"/>
    </source>
</evidence>
<dbReference type="Proteomes" id="UP000028864">
    <property type="component" value="Unassembled WGS sequence"/>
</dbReference>
<dbReference type="GO" id="GO:0016747">
    <property type="term" value="F:acyltransferase activity, transferring groups other than amino-acyl groups"/>
    <property type="evidence" value="ECO:0007669"/>
    <property type="project" value="InterPro"/>
</dbReference>
<dbReference type="PANTHER" id="PTHR43877">
    <property type="entry name" value="AMINOALKYLPHOSPHONATE N-ACETYLTRANSFERASE-RELATED-RELATED"/>
    <property type="match status" value="1"/>
</dbReference>
<dbReference type="SUPFAM" id="SSF55729">
    <property type="entry name" value="Acyl-CoA N-acyltransferases (Nat)"/>
    <property type="match status" value="1"/>
</dbReference>
<proteinExistence type="predicted"/>
<keyword evidence="2" id="KW-0012">Acyltransferase</keyword>
<protein>
    <submittedName>
        <fullName evidence="4">N-acetyltransferase GCN5</fullName>
    </submittedName>
</protein>
<dbReference type="RefSeq" id="WP_030135136.1">
    <property type="nucleotide sequence ID" value="NZ_LK021338.1"/>
</dbReference>
<gene>
    <name evidence="4" type="ORF">BN1047_01828</name>
</gene>
<evidence type="ECO:0000256" key="2">
    <source>
        <dbReference type="ARBA" id="ARBA00023315"/>
    </source>
</evidence>